<evidence type="ECO:0000259" key="1">
    <source>
        <dbReference type="PROSITE" id="PS50943"/>
    </source>
</evidence>
<evidence type="ECO:0000313" key="3">
    <source>
        <dbReference type="Proteomes" id="UP001061361"/>
    </source>
</evidence>
<gene>
    <name evidence="2" type="ORF">JCM14722_30030</name>
</gene>
<dbReference type="Gene3D" id="1.10.260.40">
    <property type="entry name" value="lambda repressor-like DNA-binding domains"/>
    <property type="match status" value="1"/>
</dbReference>
<proteinExistence type="predicted"/>
<dbReference type="EMBL" id="AP026708">
    <property type="protein sequence ID" value="BDQ35461.1"/>
    <property type="molecule type" value="Genomic_DNA"/>
</dbReference>
<accession>A0ABM8AVJ8</accession>
<sequence length="106" mass="12195">MIKGEFMINILSVDDVQVSLAKRLRRVRLDANLTQHGLAERAGVSLGSLKRFEREGEISLKSLVKLAFALRWEDDFEKLFQPREKASLDTLLEQTLPKTRQRGRKS</sequence>
<dbReference type="PROSITE" id="PS50943">
    <property type="entry name" value="HTH_CROC1"/>
    <property type="match status" value="1"/>
</dbReference>
<dbReference type="InterPro" id="IPR001387">
    <property type="entry name" value="Cro/C1-type_HTH"/>
</dbReference>
<name>A0ABM8AVJ8_9BACT</name>
<reference evidence="2" key="1">
    <citation type="submission" date="2022-08" db="EMBL/GenBank/DDBJ databases">
        <title>Genome Sequence of the sulphate-reducing bacterium, Pseudodesulfovibrio portus JCM14722.</title>
        <authorList>
            <person name="Kondo R."/>
            <person name="Kataoka T."/>
        </authorList>
    </citation>
    <scope>NUCLEOTIDE SEQUENCE</scope>
    <source>
        <strain evidence="2">JCM 14722</strain>
    </source>
</reference>
<dbReference type="SMART" id="SM00530">
    <property type="entry name" value="HTH_XRE"/>
    <property type="match status" value="1"/>
</dbReference>
<dbReference type="SUPFAM" id="SSF47413">
    <property type="entry name" value="lambda repressor-like DNA-binding domains"/>
    <property type="match status" value="1"/>
</dbReference>
<organism evidence="2 3">
    <name type="scientific">Pseudodesulfovibrio portus</name>
    <dbReference type="NCBI Taxonomy" id="231439"/>
    <lineage>
        <taxon>Bacteria</taxon>
        <taxon>Pseudomonadati</taxon>
        <taxon>Thermodesulfobacteriota</taxon>
        <taxon>Desulfovibrionia</taxon>
        <taxon>Desulfovibrionales</taxon>
        <taxon>Desulfovibrionaceae</taxon>
    </lineage>
</organism>
<evidence type="ECO:0000313" key="2">
    <source>
        <dbReference type="EMBL" id="BDQ35461.1"/>
    </source>
</evidence>
<dbReference type="Proteomes" id="UP001061361">
    <property type="component" value="Chromosome"/>
</dbReference>
<dbReference type="CDD" id="cd00093">
    <property type="entry name" value="HTH_XRE"/>
    <property type="match status" value="1"/>
</dbReference>
<protein>
    <submittedName>
        <fullName evidence="2">Transcriptional regulator</fullName>
    </submittedName>
</protein>
<dbReference type="Pfam" id="PF01381">
    <property type="entry name" value="HTH_3"/>
    <property type="match status" value="1"/>
</dbReference>
<dbReference type="InterPro" id="IPR010982">
    <property type="entry name" value="Lambda_DNA-bd_dom_sf"/>
</dbReference>
<keyword evidence="3" id="KW-1185">Reference proteome</keyword>
<feature type="domain" description="HTH cro/C1-type" evidence="1">
    <location>
        <begin position="24"/>
        <end position="76"/>
    </location>
</feature>